<protein>
    <submittedName>
        <fullName evidence="1">Uncharacterized protein</fullName>
    </submittedName>
</protein>
<sequence>MSLGFRIHEMEDIEKGKFDRLTVEMLIDFANYYKVSLNQILNNKF</sequence>
<dbReference type="KEGG" id="smiz:4412673_00287"/>
<dbReference type="AlphaFoldDB" id="A0AAJ4X8H3"/>
<proteinExistence type="predicted"/>
<evidence type="ECO:0000313" key="2">
    <source>
        <dbReference type="Proteomes" id="UP000215355"/>
    </source>
</evidence>
<name>A0AAJ4X8H3_9SPHI</name>
<organism evidence="1 2">
    <name type="scientific">Sphingobacterium mizutaii</name>
    <dbReference type="NCBI Taxonomy" id="1010"/>
    <lineage>
        <taxon>Bacteria</taxon>
        <taxon>Pseudomonadati</taxon>
        <taxon>Bacteroidota</taxon>
        <taxon>Sphingobacteriia</taxon>
        <taxon>Sphingobacteriales</taxon>
        <taxon>Sphingobacteriaceae</taxon>
        <taxon>Sphingobacterium</taxon>
    </lineage>
</organism>
<evidence type="ECO:0000313" key="1">
    <source>
        <dbReference type="EMBL" id="SNV38183.1"/>
    </source>
</evidence>
<dbReference type="EMBL" id="LT906468">
    <property type="protein sequence ID" value="SNV38183.1"/>
    <property type="molecule type" value="Genomic_DNA"/>
</dbReference>
<reference evidence="1 2" key="1">
    <citation type="submission" date="2017-06" db="EMBL/GenBank/DDBJ databases">
        <authorList>
            <consortium name="Pathogen Informatics"/>
        </authorList>
    </citation>
    <scope>NUCLEOTIDE SEQUENCE [LARGE SCALE GENOMIC DNA]</scope>
    <source>
        <strain evidence="1 2">NCTC12149</strain>
    </source>
</reference>
<accession>A0AAJ4X8H3</accession>
<dbReference type="Proteomes" id="UP000215355">
    <property type="component" value="Chromosome 1"/>
</dbReference>
<gene>
    <name evidence="1" type="ORF">SAMEA4412673_00287</name>
</gene>